<accession>A0A915I3J0</accession>
<proteinExistence type="predicted"/>
<sequence>MSAPSATIGLAKTPSVYVSVCEKRRRRHGRDPARRRFPSSLSARHQCGGCVTLNARRATIKKPAGRDEDRSFAVLKRWTKNFMTYDTEKFLLKSKKFNLREFDSLNGLSIVVESLTPNENACCNRFHVSFCCSIITFAVEANGESPTVWSTVPDSSDVSPPFFRFTVTLSSALLSGELIFCASVFSPTNDAIENASLPTIFNNRIIRGISDDSTVADKDSTIGHFNKGDCQMSDSRASDFQI</sequence>
<dbReference type="Proteomes" id="UP000887565">
    <property type="component" value="Unplaced"/>
</dbReference>
<keyword evidence="1" id="KW-1185">Reference proteome</keyword>
<name>A0A915I3J0_ROMCU</name>
<reference evidence="2" key="1">
    <citation type="submission" date="2022-11" db="UniProtKB">
        <authorList>
            <consortium name="WormBaseParasite"/>
        </authorList>
    </citation>
    <scope>IDENTIFICATION</scope>
</reference>
<evidence type="ECO:0000313" key="2">
    <source>
        <dbReference type="WBParaSite" id="nRc.2.0.1.t08301-RA"/>
    </source>
</evidence>
<evidence type="ECO:0000313" key="1">
    <source>
        <dbReference type="Proteomes" id="UP000887565"/>
    </source>
</evidence>
<dbReference type="AlphaFoldDB" id="A0A915I3J0"/>
<protein>
    <submittedName>
        <fullName evidence="2">Uncharacterized protein</fullName>
    </submittedName>
</protein>
<organism evidence="1 2">
    <name type="scientific">Romanomermis culicivorax</name>
    <name type="common">Nematode worm</name>
    <dbReference type="NCBI Taxonomy" id="13658"/>
    <lineage>
        <taxon>Eukaryota</taxon>
        <taxon>Metazoa</taxon>
        <taxon>Ecdysozoa</taxon>
        <taxon>Nematoda</taxon>
        <taxon>Enoplea</taxon>
        <taxon>Dorylaimia</taxon>
        <taxon>Mermithida</taxon>
        <taxon>Mermithoidea</taxon>
        <taxon>Mermithidae</taxon>
        <taxon>Romanomermis</taxon>
    </lineage>
</organism>
<dbReference type="WBParaSite" id="nRc.2.0.1.t08301-RA">
    <property type="protein sequence ID" value="nRc.2.0.1.t08301-RA"/>
    <property type="gene ID" value="nRc.2.0.1.g08301"/>
</dbReference>